<keyword evidence="4" id="KW-1185">Reference proteome</keyword>
<feature type="region of interest" description="Disordered" evidence="1">
    <location>
        <begin position="48"/>
        <end position="78"/>
    </location>
</feature>
<proteinExistence type="predicted"/>
<feature type="transmembrane region" description="Helical" evidence="2">
    <location>
        <begin position="287"/>
        <end position="305"/>
    </location>
</feature>
<name>A0A1L9RTB8_ASPWE</name>
<dbReference type="GeneID" id="63746102"/>
<dbReference type="EMBL" id="KV878210">
    <property type="protein sequence ID" value="OJJ38170.1"/>
    <property type="molecule type" value="Genomic_DNA"/>
</dbReference>
<dbReference type="RefSeq" id="XP_040691846.1">
    <property type="nucleotide sequence ID" value="XM_040830254.1"/>
</dbReference>
<dbReference type="AlphaFoldDB" id="A0A1L9RTB8"/>
<dbReference type="Proteomes" id="UP000184383">
    <property type="component" value="Unassembled WGS sequence"/>
</dbReference>
<organism evidence="3 4">
    <name type="scientific">Aspergillus wentii DTO 134E9</name>
    <dbReference type="NCBI Taxonomy" id="1073089"/>
    <lineage>
        <taxon>Eukaryota</taxon>
        <taxon>Fungi</taxon>
        <taxon>Dikarya</taxon>
        <taxon>Ascomycota</taxon>
        <taxon>Pezizomycotina</taxon>
        <taxon>Eurotiomycetes</taxon>
        <taxon>Eurotiomycetidae</taxon>
        <taxon>Eurotiales</taxon>
        <taxon>Aspergillaceae</taxon>
        <taxon>Aspergillus</taxon>
        <taxon>Aspergillus subgen. Cremei</taxon>
    </lineage>
</organism>
<feature type="compositionally biased region" description="Acidic residues" evidence="1">
    <location>
        <begin position="61"/>
        <end position="70"/>
    </location>
</feature>
<gene>
    <name evidence="3" type="ORF">ASPWEDRAFT_168100</name>
</gene>
<keyword evidence="2" id="KW-0472">Membrane</keyword>
<reference evidence="4" key="1">
    <citation type="journal article" date="2017" name="Genome Biol.">
        <title>Comparative genomics reveals high biological diversity and specific adaptations in the industrially and medically important fungal genus Aspergillus.</title>
        <authorList>
            <person name="de Vries R.P."/>
            <person name="Riley R."/>
            <person name="Wiebenga A."/>
            <person name="Aguilar-Osorio G."/>
            <person name="Amillis S."/>
            <person name="Uchima C.A."/>
            <person name="Anderluh G."/>
            <person name="Asadollahi M."/>
            <person name="Askin M."/>
            <person name="Barry K."/>
            <person name="Battaglia E."/>
            <person name="Bayram O."/>
            <person name="Benocci T."/>
            <person name="Braus-Stromeyer S.A."/>
            <person name="Caldana C."/>
            <person name="Canovas D."/>
            <person name="Cerqueira G.C."/>
            <person name="Chen F."/>
            <person name="Chen W."/>
            <person name="Choi C."/>
            <person name="Clum A."/>
            <person name="Dos Santos R.A."/>
            <person name="Damasio A.R."/>
            <person name="Diallinas G."/>
            <person name="Emri T."/>
            <person name="Fekete E."/>
            <person name="Flipphi M."/>
            <person name="Freyberg S."/>
            <person name="Gallo A."/>
            <person name="Gournas C."/>
            <person name="Habgood R."/>
            <person name="Hainaut M."/>
            <person name="Harispe M.L."/>
            <person name="Henrissat B."/>
            <person name="Hilden K.S."/>
            <person name="Hope R."/>
            <person name="Hossain A."/>
            <person name="Karabika E."/>
            <person name="Karaffa L."/>
            <person name="Karanyi Z."/>
            <person name="Krasevec N."/>
            <person name="Kuo A."/>
            <person name="Kusch H."/>
            <person name="LaButti K."/>
            <person name="Lagendijk E.L."/>
            <person name="Lapidus A."/>
            <person name="Levasseur A."/>
            <person name="Lindquist E."/>
            <person name="Lipzen A."/>
            <person name="Logrieco A.F."/>
            <person name="MacCabe A."/>
            <person name="Maekelae M.R."/>
            <person name="Malavazi I."/>
            <person name="Melin P."/>
            <person name="Meyer V."/>
            <person name="Mielnichuk N."/>
            <person name="Miskei M."/>
            <person name="Molnar A.P."/>
            <person name="Mule G."/>
            <person name="Ngan C.Y."/>
            <person name="Orejas M."/>
            <person name="Orosz E."/>
            <person name="Ouedraogo J.P."/>
            <person name="Overkamp K.M."/>
            <person name="Park H.-S."/>
            <person name="Perrone G."/>
            <person name="Piumi F."/>
            <person name="Punt P.J."/>
            <person name="Ram A.F."/>
            <person name="Ramon A."/>
            <person name="Rauscher S."/>
            <person name="Record E."/>
            <person name="Riano-Pachon D.M."/>
            <person name="Robert V."/>
            <person name="Roehrig J."/>
            <person name="Ruller R."/>
            <person name="Salamov A."/>
            <person name="Salih N.S."/>
            <person name="Samson R.A."/>
            <person name="Sandor E."/>
            <person name="Sanguinetti M."/>
            <person name="Schuetze T."/>
            <person name="Sepcic K."/>
            <person name="Shelest E."/>
            <person name="Sherlock G."/>
            <person name="Sophianopoulou V."/>
            <person name="Squina F.M."/>
            <person name="Sun H."/>
            <person name="Susca A."/>
            <person name="Todd R.B."/>
            <person name="Tsang A."/>
            <person name="Unkles S.E."/>
            <person name="van de Wiele N."/>
            <person name="van Rossen-Uffink D."/>
            <person name="Oliveira J.V."/>
            <person name="Vesth T.C."/>
            <person name="Visser J."/>
            <person name="Yu J.-H."/>
            <person name="Zhou M."/>
            <person name="Andersen M.R."/>
            <person name="Archer D.B."/>
            <person name="Baker S.E."/>
            <person name="Benoit I."/>
            <person name="Brakhage A.A."/>
            <person name="Braus G.H."/>
            <person name="Fischer R."/>
            <person name="Frisvad J.C."/>
            <person name="Goldman G.H."/>
            <person name="Houbraken J."/>
            <person name="Oakley B."/>
            <person name="Pocsi I."/>
            <person name="Scazzocchio C."/>
            <person name="Seiboth B."/>
            <person name="vanKuyk P.A."/>
            <person name="Wortman J."/>
            <person name="Dyer P.S."/>
            <person name="Grigoriev I.V."/>
        </authorList>
    </citation>
    <scope>NUCLEOTIDE SEQUENCE [LARGE SCALE GENOMIC DNA]</scope>
    <source>
        <strain evidence="4">DTO 134E9</strain>
    </source>
</reference>
<evidence type="ECO:0000256" key="1">
    <source>
        <dbReference type="SAM" id="MobiDB-lite"/>
    </source>
</evidence>
<sequence>MRFHPLRHVVTAQTYEERYNLLNPKLGLLSYFLPSSLDMLKYFNGDDSDSKESDNYGNSDDGTESEEDEGESKSHLLEDCDPNGSSTCLLVPLVDDPNTGPAEAWRWAHLKFEFPFIFYNIEMRELRRWGYVMWDHERLIEGGLFDSPWQEPDDIDYEEIRRREDVMNKSIEKRYLLYAKGAMGWWEEGDESKLVWKGWKLSDDTVEMWYLRDITRPDVVYNSDSGHWHCCSNGSDNVTLPCQNTTDETFRAAAPSKLVACWSAGTTATGTPAAKSTSTTTPTGIDLGTAAGAIFILVAEILMFLRNRRRQGHIAVHTHDNDVSETQSQKGMVRSLSTLSVLPLKCLDLKRFISHR</sequence>
<evidence type="ECO:0000313" key="3">
    <source>
        <dbReference type="EMBL" id="OJJ38170.1"/>
    </source>
</evidence>
<accession>A0A1L9RTB8</accession>
<evidence type="ECO:0000256" key="2">
    <source>
        <dbReference type="SAM" id="Phobius"/>
    </source>
</evidence>
<protein>
    <submittedName>
        <fullName evidence="3">Uncharacterized protein</fullName>
    </submittedName>
</protein>
<keyword evidence="2" id="KW-1133">Transmembrane helix</keyword>
<evidence type="ECO:0000313" key="4">
    <source>
        <dbReference type="Proteomes" id="UP000184383"/>
    </source>
</evidence>
<dbReference type="VEuPathDB" id="FungiDB:ASPWEDRAFT_168100"/>
<dbReference type="OrthoDB" id="4455582at2759"/>
<keyword evidence="2" id="KW-0812">Transmembrane</keyword>